<evidence type="ECO:0000256" key="2">
    <source>
        <dbReference type="ARBA" id="ARBA00022525"/>
    </source>
</evidence>
<dbReference type="SMART" id="SM00110">
    <property type="entry name" value="C1Q"/>
    <property type="match status" value="1"/>
</dbReference>
<name>A0ABD3WTV5_SINWO</name>
<organism evidence="4 5">
    <name type="scientific">Sinanodonta woodiana</name>
    <name type="common">Chinese pond mussel</name>
    <name type="synonym">Anodonta woodiana</name>
    <dbReference type="NCBI Taxonomy" id="1069815"/>
    <lineage>
        <taxon>Eukaryota</taxon>
        <taxon>Metazoa</taxon>
        <taxon>Spiralia</taxon>
        <taxon>Lophotrochozoa</taxon>
        <taxon>Mollusca</taxon>
        <taxon>Bivalvia</taxon>
        <taxon>Autobranchia</taxon>
        <taxon>Heteroconchia</taxon>
        <taxon>Palaeoheterodonta</taxon>
        <taxon>Unionida</taxon>
        <taxon>Unionoidea</taxon>
        <taxon>Unionidae</taxon>
        <taxon>Unioninae</taxon>
        <taxon>Sinanodonta</taxon>
    </lineage>
</organism>
<gene>
    <name evidence="4" type="ORF">ACJMK2_033956</name>
</gene>
<feature type="domain" description="C1q" evidence="3">
    <location>
        <begin position="88"/>
        <end position="222"/>
    </location>
</feature>
<evidence type="ECO:0000256" key="1">
    <source>
        <dbReference type="ARBA" id="ARBA00004613"/>
    </source>
</evidence>
<proteinExistence type="predicted"/>
<dbReference type="InterPro" id="IPR001073">
    <property type="entry name" value="C1q_dom"/>
</dbReference>
<keyword evidence="2" id="KW-0964">Secreted</keyword>
<comment type="caution">
    <text evidence="4">The sequence shown here is derived from an EMBL/GenBank/DDBJ whole genome shotgun (WGS) entry which is preliminary data.</text>
</comment>
<dbReference type="PROSITE" id="PS50871">
    <property type="entry name" value="C1Q"/>
    <property type="match status" value="1"/>
</dbReference>
<dbReference type="PANTHER" id="PTHR15427:SF50">
    <property type="entry name" value="COMPLEMENT C1Q TUMOR NECROSIS FACTOR-RELATED PROTEIN 2-LIKE"/>
    <property type="match status" value="1"/>
</dbReference>
<comment type="subcellular location">
    <subcellularLocation>
        <location evidence="1">Secreted</location>
    </subcellularLocation>
</comment>
<evidence type="ECO:0000259" key="3">
    <source>
        <dbReference type="PROSITE" id="PS50871"/>
    </source>
</evidence>
<dbReference type="Gene3D" id="2.60.120.40">
    <property type="match status" value="1"/>
</dbReference>
<dbReference type="AlphaFoldDB" id="A0ABD3WTV5"/>
<dbReference type="Proteomes" id="UP001634394">
    <property type="component" value="Unassembled WGS sequence"/>
</dbReference>
<dbReference type="PRINTS" id="PR00007">
    <property type="entry name" value="COMPLEMNTC1Q"/>
</dbReference>
<keyword evidence="5" id="KW-1185">Reference proteome</keyword>
<dbReference type="SUPFAM" id="SSF49842">
    <property type="entry name" value="TNF-like"/>
    <property type="match status" value="1"/>
</dbReference>
<dbReference type="InterPro" id="IPR050392">
    <property type="entry name" value="Collagen/C1q_domain"/>
</dbReference>
<dbReference type="InterPro" id="IPR008983">
    <property type="entry name" value="Tumour_necrosis_fac-like_dom"/>
</dbReference>
<evidence type="ECO:0000313" key="5">
    <source>
        <dbReference type="Proteomes" id="UP001634394"/>
    </source>
</evidence>
<dbReference type="EMBL" id="JBJQND010000005">
    <property type="protein sequence ID" value="KAL3876073.1"/>
    <property type="molecule type" value="Genomic_DNA"/>
</dbReference>
<evidence type="ECO:0000313" key="4">
    <source>
        <dbReference type="EMBL" id="KAL3876073.1"/>
    </source>
</evidence>
<protein>
    <recommendedName>
        <fullName evidence="3">C1q domain-containing protein</fullName>
    </recommendedName>
</protein>
<accession>A0ABD3WTV5</accession>
<dbReference type="GO" id="GO:0005576">
    <property type="term" value="C:extracellular region"/>
    <property type="evidence" value="ECO:0007669"/>
    <property type="project" value="UniProtKB-SubCell"/>
</dbReference>
<reference evidence="4 5" key="1">
    <citation type="submission" date="2024-11" db="EMBL/GenBank/DDBJ databases">
        <title>Chromosome-level genome assembly of the freshwater bivalve Anodonta woodiana.</title>
        <authorList>
            <person name="Chen X."/>
        </authorList>
    </citation>
    <scope>NUCLEOTIDE SEQUENCE [LARGE SCALE GENOMIC DNA]</scope>
    <source>
        <strain evidence="4">MN2024</strain>
        <tissue evidence="4">Gills</tissue>
    </source>
</reference>
<sequence>MVKEMAMKIRLLEKRVGQVKELEQKVAAQGRIIEYLMDQVTKCELTSCRKVESDADIIQKNMTALHSGKTIIGPKSGFNRGREIRTGEVPENVAFTAYLDHTLSGLANGMIIRIPSILLNDGNAYNVHTGIFTVPVDGTYLFTFSIVHFNMNQLVAKLVVDNVGMVDAVADSDGREHQSSNTAILRLQNGQSVWLEAADVEDGTLFSLANERYCTFSGVLLY</sequence>
<dbReference type="PANTHER" id="PTHR15427">
    <property type="entry name" value="EMILIN ELASTIN MICROFIBRIL INTERFACE-LOCATED PROTEIN ELASTIN MICROFIBRIL INTERFACER"/>
    <property type="match status" value="1"/>
</dbReference>
<dbReference type="Pfam" id="PF00386">
    <property type="entry name" value="C1q"/>
    <property type="match status" value="1"/>
</dbReference>